<evidence type="ECO:0000313" key="3">
    <source>
        <dbReference type="WBParaSite" id="ACRNAN_scaffold218.g12384.t1"/>
    </source>
</evidence>
<sequence length="106" mass="11575">MFPHVVLIILLAYLPKSLSVNVNVNTASPVRTIQDKFLSVAYDSGHAFAANLGINFRYIAPLAKALGPAYFRFGGGEADTLLFQVNKTLNPKIYLENATETIFTGL</sequence>
<reference evidence="3" key="1">
    <citation type="submission" date="2022-11" db="UniProtKB">
        <authorList>
            <consortium name="WormBaseParasite"/>
        </authorList>
    </citation>
    <scope>IDENTIFICATION</scope>
</reference>
<accession>A0A914D9R8</accession>
<dbReference type="WBParaSite" id="ACRNAN_scaffold218.g12384.t1">
    <property type="protein sequence ID" value="ACRNAN_scaffold218.g12384.t1"/>
    <property type="gene ID" value="ACRNAN_scaffold218.g12384"/>
</dbReference>
<organism evidence="2 3">
    <name type="scientific">Acrobeloides nanus</name>
    <dbReference type="NCBI Taxonomy" id="290746"/>
    <lineage>
        <taxon>Eukaryota</taxon>
        <taxon>Metazoa</taxon>
        <taxon>Ecdysozoa</taxon>
        <taxon>Nematoda</taxon>
        <taxon>Chromadorea</taxon>
        <taxon>Rhabditida</taxon>
        <taxon>Tylenchina</taxon>
        <taxon>Cephalobomorpha</taxon>
        <taxon>Cephaloboidea</taxon>
        <taxon>Cephalobidae</taxon>
        <taxon>Acrobeloides</taxon>
    </lineage>
</organism>
<evidence type="ECO:0000313" key="2">
    <source>
        <dbReference type="Proteomes" id="UP000887540"/>
    </source>
</evidence>
<proteinExistence type="predicted"/>
<dbReference type="Proteomes" id="UP000887540">
    <property type="component" value="Unplaced"/>
</dbReference>
<name>A0A914D9R8_9BILA</name>
<feature type="signal peptide" evidence="1">
    <location>
        <begin position="1"/>
        <end position="19"/>
    </location>
</feature>
<keyword evidence="1" id="KW-0732">Signal</keyword>
<dbReference type="AlphaFoldDB" id="A0A914D9R8"/>
<evidence type="ECO:0000256" key="1">
    <source>
        <dbReference type="SAM" id="SignalP"/>
    </source>
</evidence>
<feature type="chain" id="PRO_5036941412" evidence="1">
    <location>
        <begin position="20"/>
        <end position="106"/>
    </location>
</feature>
<keyword evidence="2" id="KW-1185">Reference proteome</keyword>
<protein>
    <submittedName>
        <fullName evidence="3">Uncharacterized protein</fullName>
    </submittedName>
</protein>